<gene>
    <name evidence="3" type="ORF">PBRA_001249</name>
</gene>
<dbReference type="AlphaFoldDB" id="A0A0G4IVG9"/>
<dbReference type="SUPFAM" id="SSF48403">
    <property type="entry name" value="Ankyrin repeat"/>
    <property type="match status" value="1"/>
</dbReference>
<feature type="signal peptide" evidence="2">
    <location>
        <begin position="1"/>
        <end position="22"/>
    </location>
</feature>
<dbReference type="Gene3D" id="1.25.40.20">
    <property type="entry name" value="Ankyrin repeat-containing domain"/>
    <property type="match status" value="2"/>
</dbReference>
<dbReference type="PANTHER" id="PTHR46224">
    <property type="entry name" value="ANKYRIN REPEAT FAMILY PROTEIN"/>
    <property type="match status" value="1"/>
</dbReference>
<evidence type="ECO:0000256" key="1">
    <source>
        <dbReference type="PROSITE-ProRule" id="PRU00023"/>
    </source>
</evidence>
<proteinExistence type="predicted"/>
<keyword evidence="2" id="KW-0732">Signal</keyword>
<dbReference type="PROSITE" id="PS50297">
    <property type="entry name" value="ANK_REP_REGION"/>
    <property type="match status" value="2"/>
</dbReference>
<evidence type="ECO:0000256" key="2">
    <source>
        <dbReference type="SAM" id="SignalP"/>
    </source>
</evidence>
<sequence>LVMTSTLTMIGMVTALATVALAAGPTSTGKRVLLLKSTTCYKDVDYWTLNTALAQVQPATKIPSTFSSYGDDVYEYKVPVDNNVVHAIAKYLEADKADPRAVASWLDSLHEYRVTLRCMAHVARELDMPDMQDIVVAQTIAQTSRVRYDDVLRCWDKQNIVAGPIRKTLMPPLWGRQNADGMLVRDELAGERKQYENTMEGVMDLCRAQALHGYHTSNPPQQTALHHLTKTHGSLSSMKAAVTCGANANASIGGMTALHMAIKYHDEAAVEYLASVTDLNTAGRVPPLRMAVDERHVGIASRLLAAGADPDTLSTRDFDSTRGPTSDFHPGLELSALSTAVANGHTDMVQLLLDADADVNPTDSEHPPLHVAVRLGHADIVMLLLKHGADPNLLDAIGESPLHQIAFTGSVRAKVAAGISAIVCSTMGASDQADLFGNIVRALIDMGANVDATDAYGRTPLHLIALNACRRVSVGIDTVRALIRETLSHSVSGIKSALPYAVEGGCAHVIKLLMCASAGRECTADEASGPVWQVAVRYADTDTMRILLQGRIIEDEKAALSQAERFWFGRPAIADTIRRFSSPVSMKATFRRETHAQAEQMDAADHLVPISDPEPASDADVEQGRLGSAIQAIRKLLRFW</sequence>
<feature type="chain" id="PRO_5005193166" evidence="2">
    <location>
        <begin position="23"/>
        <end position="640"/>
    </location>
</feature>
<dbReference type="InterPro" id="IPR036770">
    <property type="entry name" value="Ankyrin_rpt-contain_sf"/>
</dbReference>
<dbReference type="Proteomes" id="UP000039324">
    <property type="component" value="Unassembled WGS sequence"/>
</dbReference>
<feature type="repeat" description="ANK" evidence="1">
    <location>
        <begin position="364"/>
        <end position="396"/>
    </location>
</feature>
<dbReference type="Pfam" id="PF12796">
    <property type="entry name" value="Ank_2"/>
    <property type="match status" value="1"/>
</dbReference>
<reference evidence="3 4" key="1">
    <citation type="submission" date="2015-02" db="EMBL/GenBank/DDBJ databases">
        <authorList>
            <person name="Chooi Y.-H."/>
        </authorList>
    </citation>
    <scope>NUCLEOTIDE SEQUENCE [LARGE SCALE GENOMIC DNA]</scope>
    <source>
        <strain evidence="3">E3</strain>
    </source>
</reference>
<dbReference type="STRING" id="37360.A0A0G4IVG9"/>
<evidence type="ECO:0000313" key="4">
    <source>
        <dbReference type="Proteomes" id="UP000039324"/>
    </source>
</evidence>
<protein>
    <submittedName>
        <fullName evidence="3">Uncharacterized protein</fullName>
    </submittedName>
</protein>
<keyword evidence="4" id="KW-1185">Reference proteome</keyword>
<dbReference type="PANTHER" id="PTHR46224:SF64">
    <property type="entry name" value="IQ MOTIF AND ANKYRIN REPEAT DOMAIN-CONTAINING PROTEIN 1"/>
    <property type="match status" value="1"/>
</dbReference>
<feature type="non-terminal residue" evidence="3">
    <location>
        <position position="1"/>
    </location>
</feature>
<dbReference type="EMBL" id="CDSF01000090">
    <property type="protein sequence ID" value="CEO99343.1"/>
    <property type="molecule type" value="Genomic_DNA"/>
</dbReference>
<dbReference type="InterPro" id="IPR051616">
    <property type="entry name" value="Cul2-RING_E3_ligase_SR"/>
</dbReference>
<organism evidence="3 4">
    <name type="scientific">Plasmodiophora brassicae</name>
    <name type="common">Clubroot disease agent</name>
    <dbReference type="NCBI Taxonomy" id="37360"/>
    <lineage>
        <taxon>Eukaryota</taxon>
        <taxon>Sar</taxon>
        <taxon>Rhizaria</taxon>
        <taxon>Endomyxa</taxon>
        <taxon>Phytomyxea</taxon>
        <taxon>Plasmodiophorida</taxon>
        <taxon>Plasmodiophoridae</taxon>
        <taxon>Plasmodiophora</taxon>
    </lineage>
</organism>
<keyword evidence="1" id="KW-0040">ANK repeat</keyword>
<evidence type="ECO:0000313" key="3">
    <source>
        <dbReference type="EMBL" id="CEO99343.1"/>
    </source>
</evidence>
<dbReference type="PROSITE" id="PS50088">
    <property type="entry name" value="ANK_REPEAT"/>
    <property type="match status" value="2"/>
</dbReference>
<dbReference type="InterPro" id="IPR002110">
    <property type="entry name" value="Ankyrin_rpt"/>
</dbReference>
<dbReference type="OrthoDB" id="194358at2759"/>
<accession>A0A0G4IVG9</accession>
<feature type="repeat" description="ANK" evidence="1">
    <location>
        <begin position="332"/>
        <end position="364"/>
    </location>
</feature>
<dbReference type="SMART" id="SM00248">
    <property type="entry name" value="ANK"/>
    <property type="match status" value="8"/>
</dbReference>
<name>A0A0G4IVG9_PLABS</name>